<keyword evidence="6" id="KW-1185">Reference proteome</keyword>
<name>A0A443QNX5_9ACAR</name>
<accession>A0A443QNX5</accession>
<gene>
    <name evidence="5" type="ORF">B4U79_11923</name>
    <name evidence="4" type="ORF">B4U79_14957</name>
</gene>
<dbReference type="PANTHER" id="PTHR43157">
    <property type="entry name" value="PHOSPHATIDYLINOSITOL-GLYCAN BIOSYNTHESIS CLASS F PROTEIN-RELATED"/>
    <property type="match status" value="1"/>
</dbReference>
<sequence>MDRIRANFGTRLCSASCTSNARIDGKTVIITGGNTGIGKETAIDLAKRGGKIILACRNAERAEKAVEEIKQASNSQNVQFYLMDLSSLRSVREATERILKNEDKIDILINNAGIMMTPFAKTVDGYESQFATNHLGHFLFTLLLMKRIKETNGAKIINVSSEGHRWSSLNFEDLNSENNYSSLTAYANSKLANILFTRELSRRLVGTDIHVYALHPGFVDTELARSVDSRVFKYFIDFWMKWMAKTAKQGAQTTIYCAVDENAAKETGLYYAECKPTKPSKQALNNETAERLWEKSLEMVGLKNYSEI</sequence>
<reference evidence="4 6" key="1">
    <citation type="journal article" date="2018" name="Gigascience">
        <title>Genomes of trombidid mites reveal novel predicted allergens and laterally-transferred genes associated with secondary metabolism.</title>
        <authorList>
            <person name="Dong X."/>
            <person name="Chaisiri K."/>
            <person name="Xia D."/>
            <person name="Armstrong S.D."/>
            <person name="Fang Y."/>
            <person name="Donnelly M.J."/>
            <person name="Kadowaki T."/>
            <person name="McGarry J.W."/>
            <person name="Darby A.C."/>
            <person name="Makepeace B.L."/>
        </authorList>
    </citation>
    <scope>NUCLEOTIDE SEQUENCE [LARGE SCALE GENOMIC DNA]</scope>
    <source>
        <strain evidence="4">UoL-WK</strain>
    </source>
</reference>
<dbReference type="PRINTS" id="PR00080">
    <property type="entry name" value="SDRFAMILY"/>
</dbReference>
<evidence type="ECO:0000313" key="4">
    <source>
        <dbReference type="EMBL" id="RWS04722.1"/>
    </source>
</evidence>
<dbReference type="OrthoDB" id="6411518at2759"/>
<proteinExistence type="inferred from homology"/>
<comment type="caution">
    <text evidence="4">The sequence shown here is derived from an EMBL/GenBank/DDBJ whole genome shotgun (WGS) entry which is preliminary data.</text>
</comment>
<dbReference type="EMBL" id="NCKU01005310">
    <property type="protein sequence ID" value="RWS04730.1"/>
    <property type="molecule type" value="Genomic_DNA"/>
</dbReference>
<dbReference type="InterPro" id="IPR002347">
    <property type="entry name" value="SDR_fam"/>
</dbReference>
<reference evidence="4" key="2">
    <citation type="submission" date="2018-11" db="EMBL/GenBank/DDBJ databases">
        <title>Trombidioid mite genomics.</title>
        <authorList>
            <person name="Dong X."/>
        </authorList>
    </citation>
    <scope>NUCLEOTIDE SEQUENCE</scope>
    <source>
        <strain evidence="4">UoL-WK</strain>
    </source>
</reference>
<dbReference type="PANTHER" id="PTHR43157:SF73">
    <property type="entry name" value="WW DOMAIN-CONTAINING OXIDOREDUCTASE-LIKE PROTEIN"/>
    <property type="match status" value="1"/>
</dbReference>
<evidence type="ECO:0000313" key="6">
    <source>
        <dbReference type="Proteomes" id="UP000285301"/>
    </source>
</evidence>
<comment type="similarity">
    <text evidence="2">Belongs to the short-chain dehydrogenases/reductases (SDR) family.</text>
</comment>
<dbReference type="Proteomes" id="UP000285301">
    <property type="component" value="Unassembled WGS sequence"/>
</dbReference>
<protein>
    <submittedName>
        <fullName evidence="4">Retinol dehydrogenase 12-like protein</fullName>
    </submittedName>
</protein>
<feature type="coiled-coil region" evidence="3">
    <location>
        <begin position="59"/>
        <end position="111"/>
    </location>
</feature>
<dbReference type="AlphaFoldDB" id="A0A443QNX5"/>
<dbReference type="GO" id="GO:0016491">
    <property type="term" value="F:oxidoreductase activity"/>
    <property type="evidence" value="ECO:0007669"/>
    <property type="project" value="UniProtKB-KW"/>
</dbReference>
<evidence type="ECO:0000313" key="5">
    <source>
        <dbReference type="EMBL" id="RWS04730.1"/>
    </source>
</evidence>
<dbReference type="PRINTS" id="PR00081">
    <property type="entry name" value="GDHRDH"/>
</dbReference>
<dbReference type="SUPFAM" id="SSF51735">
    <property type="entry name" value="NAD(P)-binding Rossmann-fold domains"/>
    <property type="match status" value="1"/>
</dbReference>
<organism evidence="4 6">
    <name type="scientific">Dinothrombium tinctorium</name>
    <dbReference type="NCBI Taxonomy" id="1965070"/>
    <lineage>
        <taxon>Eukaryota</taxon>
        <taxon>Metazoa</taxon>
        <taxon>Ecdysozoa</taxon>
        <taxon>Arthropoda</taxon>
        <taxon>Chelicerata</taxon>
        <taxon>Arachnida</taxon>
        <taxon>Acari</taxon>
        <taxon>Acariformes</taxon>
        <taxon>Trombidiformes</taxon>
        <taxon>Prostigmata</taxon>
        <taxon>Anystina</taxon>
        <taxon>Parasitengona</taxon>
        <taxon>Trombidioidea</taxon>
        <taxon>Trombidiidae</taxon>
        <taxon>Dinothrombium</taxon>
    </lineage>
</organism>
<dbReference type="Gene3D" id="3.40.50.720">
    <property type="entry name" value="NAD(P)-binding Rossmann-like Domain"/>
    <property type="match status" value="1"/>
</dbReference>
<keyword evidence="1" id="KW-0560">Oxidoreductase</keyword>
<evidence type="ECO:0000256" key="1">
    <source>
        <dbReference type="ARBA" id="ARBA00023002"/>
    </source>
</evidence>
<evidence type="ECO:0000256" key="2">
    <source>
        <dbReference type="RuleBase" id="RU000363"/>
    </source>
</evidence>
<keyword evidence="3" id="KW-0175">Coiled coil</keyword>
<dbReference type="STRING" id="1965070.A0A443QNX5"/>
<evidence type="ECO:0000256" key="3">
    <source>
        <dbReference type="SAM" id="Coils"/>
    </source>
</evidence>
<dbReference type="Pfam" id="PF00106">
    <property type="entry name" value="adh_short"/>
    <property type="match status" value="1"/>
</dbReference>
<dbReference type="InterPro" id="IPR036291">
    <property type="entry name" value="NAD(P)-bd_dom_sf"/>
</dbReference>
<dbReference type="CDD" id="cd05327">
    <property type="entry name" value="retinol-DH_like_SDR_c_like"/>
    <property type="match status" value="1"/>
</dbReference>
<dbReference type="EMBL" id="NCKU01005312">
    <property type="protein sequence ID" value="RWS04722.1"/>
    <property type="molecule type" value="Genomic_DNA"/>
</dbReference>